<dbReference type="AlphaFoldDB" id="A0A367WUR3"/>
<dbReference type="OrthoDB" id="9770600at2"/>
<keyword evidence="1" id="KW-1133">Transmembrane helix</keyword>
<dbReference type="RefSeq" id="WP_114098643.1">
    <property type="nucleotide sequence ID" value="NZ_JPWI01000008.1"/>
</dbReference>
<feature type="transmembrane region" description="Helical" evidence="1">
    <location>
        <begin position="151"/>
        <end position="170"/>
    </location>
</feature>
<feature type="transmembrane region" description="Helical" evidence="1">
    <location>
        <begin position="310"/>
        <end position="328"/>
    </location>
</feature>
<evidence type="ECO:0008006" key="4">
    <source>
        <dbReference type="Google" id="ProtNLM"/>
    </source>
</evidence>
<gene>
    <name evidence="2" type="ORF">TH30_14100</name>
</gene>
<feature type="transmembrane region" description="Helical" evidence="1">
    <location>
        <begin position="54"/>
        <end position="74"/>
    </location>
</feature>
<feature type="transmembrane region" description="Helical" evidence="1">
    <location>
        <begin position="80"/>
        <end position="99"/>
    </location>
</feature>
<feature type="transmembrane region" description="Helical" evidence="1">
    <location>
        <begin position="111"/>
        <end position="131"/>
    </location>
</feature>
<feature type="transmembrane region" description="Helical" evidence="1">
    <location>
        <begin position="177"/>
        <end position="198"/>
    </location>
</feature>
<reference evidence="2 3" key="1">
    <citation type="submission" date="2014-07" db="EMBL/GenBank/DDBJ databases">
        <title>Draft genome sequence of Thalassospira profundimaris PR54-5.</title>
        <authorList>
            <person name="Lai Q."/>
            <person name="Shao Z."/>
        </authorList>
    </citation>
    <scope>NUCLEOTIDE SEQUENCE [LARGE SCALE GENOMIC DNA]</scope>
    <source>
        <strain evidence="2 3">PR54-5</strain>
    </source>
</reference>
<accession>A0A367WUR3</accession>
<feature type="transmembrane region" description="Helical" evidence="1">
    <location>
        <begin position="261"/>
        <end position="278"/>
    </location>
</feature>
<keyword evidence="1" id="KW-0812">Transmembrane</keyword>
<feature type="transmembrane region" description="Helical" evidence="1">
    <location>
        <begin position="285"/>
        <end position="304"/>
    </location>
</feature>
<dbReference type="EMBL" id="JPWI01000008">
    <property type="protein sequence ID" value="RCK45128.1"/>
    <property type="molecule type" value="Genomic_DNA"/>
</dbReference>
<feature type="transmembrane region" description="Helical" evidence="1">
    <location>
        <begin position="204"/>
        <end position="223"/>
    </location>
</feature>
<proteinExistence type="predicted"/>
<evidence type="ECO:0000313" key="3">
    <source>
        <dbReference type="Proteomes" id="UP000252255"/>
    </source>
</evidence>
<protein>
    <recommendedName>
        <fullName evidence="4">DUF2157 domain-containing protein</fullName>
    </recommendedName>
</protein>
<feature type="transmembrane region" description="Helical" evidence="1">
    <location>
        <begin position="235"/>
        <end position="255"/>
    </location>
</feature>
<dbReference type="Proteomes" id="UP000252255">
    <property type="component" value="Unassembled WGS sequence"/>
</dbReference>
<evidence type="ECO:0000313" key="2">
    <source>
        <dbReference type="EMBL" id="RCK45128.1"/>
    </source>
</evidence>
<sequence>MKNRQFTLADIRNAISAGVISEESFTRLESFLVAQSHEAAETEKFTLFRGMNDIFIALGVVALSVGWFILWGMLTESPAFWVAPLLAIAGYVALAEYIAGKLKATLPSIAIMAALGATIMLYAMALFMPFYGTGSGLSTLESIIEFGEESANILVLVTVIGFAFQVGFFLRYRLPVSFALIAAGILGVAWAALTAAIGPAIADYLNYLITATGLLLLVLGVFIDSRDPERINGWAECAFWLYVMGAPMTIHSVAIAYEASAWVMVPLIALAMLFSLVVDRRSPIISSLIYVGYLLQSGFEGVAIDPSVTIVLVCFIIGGLVMAFGVGWQKARHVLLAPFADQPWRRYLPPS</sequence>
<name>A0A367WUR3_9PROT</name>
<evidence type="ECO:0000256" key="1">
    <source>
        <dbReference type="SAM" id="Phobius"/>
    </source>
</evidence>
<organism evidence="2 3">
    <name type="scientific">Thalassospira profundimaris</name>
    <dbReference type="NCBI Taxonomy" id="502049"/>
    <lineage>
        <taxon>Bacteria</taxon>
        <taxon>Pseudomonadati</taxon>
        <taxon>Pseudomonadota</taxon>
        <taxon>Alphaproteobacteria</taxon>
        <taxon>Rhodospirillales</taxon>
        <taxon>Thalassospiraceae</taxon>
        <taxon>Thalassospira</taxon>
    </lineage>
</organism>
<keyword evidence="1" id="KW-0472">Membrane</keyword>
<comment type="caution">
    <text evidence="2">The sequence shown here is derived from an EMBL/GenBank/DDBJ whole genome shotgun (WGS) entry which is preliminary data.</text>
</comment>